<accession>A0A0C3H3D5</accession>
<gene>
    <name evidence="7" type="ORF">OIDMADRAFT_44475</name>
</gene>
<keyword evidence="8" id="KW-1185">Reference proteome</keyword>
<dbReference type="GO" id="GO:0000981">
    <property type="term" value="F:DNA-binding transcription factor activity, RNA polymerase II-specific"/>
    <property type="evidence" value="ECO:0007669"/>
    <property type="project" value="InterPro"/>
</dbReference>
<comment type="subcellular location">
    <subcellularLocation>
        <location evidence="1">Nucleus</location>
    </subcellularLocation>
</comment>
<protein>
    <recommendedName>
        <fullName evidence="6">Zn(2)-C6 fungal-type domain-containing protein</fullName>
    </recommendedName>
</protein>
<reference evidence="7 8" key="1">
    <citation type="submission" date="2014-04" db="EMBL/GenBank/DDBJ databases">
        <authorList>
            <consortium name="DOE Joint Genome Institute"/>
            <person name="Kuo A."/>
            <person name="Martino E."/>
            <person name="Perotto S."/>
            <person name="Kohler A."/>
            <person name="Nagy L.G."/>
            <person name="Floudas D."/>
            <person name="Copeland A."/>
            <person name="Barry K.W."/>
            <person name="Cichocki N."/>
            <person name="Veneault-Fourrey C."/>
            <person name="LaButti K."/>
            <person name="Lindquist E.A."/>
            <person name="Lipzen A."/>
            <person name="Lundell T."/>
            <person name="Morin E."/>
            <person name="Murat C."/>
            <person name="Sun H."/>
            <person name="Tunlid A."/>
            <person name="Henrissat B."/>
            <person name="Grigoriev I.V."/>
            <person name="Hibbett D.S."/>
            <person name="Martin F."/>
            <person name="Nordberg H.P."/>
            <person name="Cantor M.N."/>
            <person name="Hua S.X."/>
        </authorList>
    </citation>
    <scope>NUCLEOTIDE SEQUENCE [LARGE SCALE GENOMIC DNA]</scope>
    <source>
        <strain evidence="7 8">Zn</strain>
    </source>
</reference>
<dbReference type="InterPro" id="IPR050815">
    <property type="entry name" value="TF_fung"/>
</dbReference>
<keyword evidence="5" id="KW-0539">Nucleus</keyword>
<evidence type="ECO:0000256" key="3">
    <source>
        <dbReference type="ARBA" id="ARBA00023015"/>
    </source>
</evidence>
<dbReference type="CDD" id="cd12148">
    <property type="entry name" value="fungal_TF_MHR"/>
    <property type="match status" value="1"/>
</dbReference>
<dbReference type="GO" id="GO:0003677">
    <property type="term" value="F:DNA binding"/>
    <property type="evidence" value="ECO:0007669"/>
    <property type="project" value="InterPro"/>
</dbReference>
<name>A0A0C3H3D5_OIDMZ</name>
<evidence type="ECO:0000256" key="5">
    <source>
        <dbReference type="ARBA" id="ARBA00023242"/>
    </source>
</evidence>
<evidence type="ECO:0000259" key="6">
    <source>
        <dbReference type="PROSITE" id="PS50048"/>
    </source>
</evidence>
<reference evidence="8" key="2">
    <citation type="submission" date="2015-01" db="EMBL/GenBank/DDBJ databases">
        <title>Evolutionary Origins and Diversification of the Mycorrhizal Mutualists.</title>
        <authorList>
            <consortium name="DOE Joint Genome Institute"/>
            <consortium name="Mycorrhizal Genomics Consortium"/>
            <person name="Kohler A."/>
            <person name="Kuo A."/>
            <person name="Nagy L.G."/>
            <person name="Floudas D."/>
            <person name="Copeland A."/>
            <person name="Barry K.W."/>
            <person name="Cichocki N."/>
            <person name="Veneault-Fourrey C."/>
            <person name="LaButti K."/>
            <person name="Lindquist E.A."/>
            <person name="Lipzen A."/>
            <person name="Lundell T."/>
            <person name="Morin E."/>
            <person name="Murat C."/>
            <person name="Riley R."/>
            <person name="Ohm R."/>
            <person name="Sun H."/>
            <person name="Tunlid A."/>
            <person name="Henrissat B."/>
            <person name="Grigoriev I.V."/>
            <person name="Hibbett D.S."/>
            <person name="Martin F."/>
        </authorList>
    </citation>
    <scope>NUCLEOTIDE SEQUENCE [LARGE SCALE GENOMIC DNA]</scope>
    <source>
        <strain evidence="8">Zn</strain>
    </source>
</reference>
<dbReference type="GO" id="GO:0008270">
    <property type="term" value="F:zinc ion binding"/>
    <property type="evidence" value="ECO:0007669"/>
    <property type="project" value="InterPro"/>
</dbReference>
<evidence type="ECO:0000313" key="7">
    <source>
        <dbReference type="EMBL" id="KIM97046.1"/>
    </source>
</evidence>
<dbReference type="GO" id="GO:0005634">
    <property type="term" value="C:nucleus"/>
    <property type="evidence" value="ECO:0007669"/>
    <property type="project" value="UniProtKB-SubCell"/>
</dbReference>
<dbReference type="HOGENOM" id="CLU_023880_2_0_1"/>
<organism evidence="7 8">
    <name type="scientific">Oidiodendron maius (strain Zn)</name>
    <dbReference type="NCBI Taxonomy" id="913774"/>
    <lineage>
        <taxon>Eukaryota</taxon>
        <taxon>Fungi</taxon>
        <taxon>Dikarya</taxon>
        <taxon>Ascomycota</taxon>
        <taxon>Pezizomycotina</taxon>
        <taxon>Leotiomycetes</taxon>
        <taxon>Leotiomycetes incertae sedis</taxon>
        <taxon>Myxotrichaceae</taxon>
        <taxon>Oidiodendron</taxon>
    </lineage>
</organism>
<dbReference type="InterPro" id="IPR007219">
    <property type="entry name" value="XnlR_reg_dom"/>
</dbReference>
<evidence type="ECO:0000256" key="1">
    <source>
        <dbReference type="ARBA" id="ARBA00004123"/>
    </source>
</evidence>
<dbReference type="CDD" id="cd00067">
    <property type="entry name" value="GAL4"/>
    <property type="match status" value="1"/>
</dbReference>
<dbReference type="GO" id="GO:0006351">
    <property type="term" value="P:DNA-templated transcription"/>
    <property type="evidence" value="ECO:0007669"/>
    <property type="project" value="InterPro"/>
</dbReference>
<dbReference type="SUPFAM" id="SSF57701">
    <property type="entry name" value="Zn2/Cys6 DNA-binding domain"/>
    <property type="match status" value="1"/>
</dbReference>
<dbReference type="Gene3D" id="4.10.240.10">
    <property type="entry name" value="Zn(2)-C6 fungal-type DNA-binding domain"/>
    <property type="match status" value="1"/>
</dbReference>
<dbReference type="PANTHER" id="PTHR47338:SF20">
    <property type="entry name" value="ZN(II)2CYS6 TRANSCRIPTION FACTOR (EUROFUNG)"/>
    <property type="match status" value="1"/>
</dbReference>
<dbReference type="SMART" id="SM00906">
    <property type="entry name" value="Fungal_trans"/>
    <property type="match status" value="1"/>
</dbReference>
<dbReference type="PROSITE" id="PS00463">
    <property type="entry name" value="ZN2_CY6_FUNGAL_1"/>
    <property type="match status" value="1"/>
</dbReference>
<dbReference type="EMBL" id="KN832883">
    <property type="protein sequence ID" value="KIM97046.1"/>
    <property type="molecule type" value="Genomic_DNA"/>
</dbReference>
<sequence>MKTRKSDTSRDQTRQVCSSCKARKKKCNKALPKCSLCSKRNLACSYSTPEQNCNPVSPSDRLRYGLPVNDEQAEVQSIDFPTMLFLDPIILQHGQVEISQVATPVPTHILHLLGDVNEIRITASKFFEHIHSWMPFISKKRFHEFYLRPSFQSRPDAALLLLALKLITTLPPTSPRNPRTAMYHATKHFYLEVEGSNHFSIPVLQAGVLLALYELGHAIYPAAYLSIGACARYAHALGINISGAMNTRRVLTLVEVEERRRVWWAIIILDRFVSIGCPGRPFSTADPGLDDLLPADDAAWDQGIVRLDDSFTLSSPMTDHMSKFALLCQAARLLGQVLHHVSGDMAIHDNIWIQLDRTLHTLVALYTPWLYSDCVSRADKDRCQHARVVVQQITERIHTNLVEKQCFSCRNPEDMPPWGLFFAYHICRANMRLSRKTSKSSKTVKYLRETFLAMDARWNAAGVYLQLLEAQEVINCF</sequence>
<evidence type="ECO:0000256" key="4">
    <source>
        <dbReference type="ARBA" id="ARBA00023163"/>
    </source>
</evidence>
<dbReference type="OrthoDB" id="3862662at2759"/>
<dbReference type="InParanoid" id="A0A0C3H3D5"/>
<keyword evidence="4" id="KW-0804">Transcription</keyword>
<evidence type="ECO:0000313" key="8">
    <source>
        <dbReference type="Proteomes" id="UP000054321"/>
    </source>
</evidence>
<dbReference type="SMART" id="SM00066">
    <property type="entry name" value="GAL4"/>
    <property type="match status" value="1"/>
</dbReference>
<dbReference type="STRING" id="913774.A0A0C3H3D5"/>
<keyword evidence="3" id="KW-0805">Transcription regulation</keyword>
<dbReference type="Pfam" id="PF00172">
    <property type="entry name" value="Zn_clus"/>
    <property type="match status" value="1"/>
</dbReference>
<dbReference type="InterPro" id="IPR001138">
    <property type="entry name" value="Zn2Cys6_DnaBD"/>
</dbReference>
<proteinExistence type="predicted"/>
<dbReference type="PANTHER" id="PTHR47338">
    <property type="entry name" value="ZN(II)2CYS6 TRANSCRIPTION FACTOR (EUROFUNG)-RELATED"/>
    <property type="match status" value="1"/>
</dbReference>
<evidence type="ECO:0000256" key="2">
    <source>
        <dbReference type="ARBA" id="ARBA00022723"/>
    </source>
</evidence>
<dbReference type="PROSITE" id="PS50048">
    <property type="entry name" value="ZN2_CY6_FUNGAL_2"/>
    <property type="match status" value="1"/>
</dbReference>
<keyword evidence="2" id="KW-0479">Metal-binding</keyword>
<dbReference type="AlphaFoldDB" id="A0A0C3H3D5"/>
<dbReference type="InterPro" id="IPR036864">
    <property type="entry name" value="Zn2-C6_fun-type_DNA-bd_sf"/>
</dbReference>
<feature type="domain" description="Zn(2)-C6 fungal-type" evidence="6">
    <location>
        <begin position="16"/>
        <end position="46"/>
    </location>
</feature>
<dbReference type="Proteomes" id="UP000054321">
    <property type="component" value="Unassembled WGS sequence"/>
</dbReference>
<dbReference type="Pfam" id="PF04082">
    <property type="entry name" value="Fungal_trans"/>
    <property type="match status" value="1"/>
</dbReference>